<name>A0ABV4AVE5_9GAMM</name>
<reference evidence="3 4" key="1">
    <citation type="submission" date="2024-07" db="EMBL/GenBank/DDBJ databases">
        <title>Molecular mechanisms and environmental adaptations of flagellar loss and biofilm growth of Rhodanobacter under environmental stress.</title>
        <authorList>
            <person name="Chen M."/>
        </authorList>
    </citation>
    <scope>NUCLEOTIDE SEQUENCE [LARGE SCALE GENOMIC DNA]</scope>
    <source>
        <strain evidence="3 4">RS22</strain>
    </source>
</reference>
<proteinExistence type="predicted"/>
<dbReference type="Pfam" id="PF01464">
    <property type="entry name" value="SLT"/>
    <property type="match status" value="1"/>
</dbReference>
<dbReference type="Proteomes" id="UP001562159">
    <property type="component" value="Unassembled WGS sequence"/>
</dbReference>
<evidence type="ECO:0000313" key="4">
    <source>
        <dbReference type="Proteomes" id="UP001562159"/>
    </source>
</evidence>
<protein>
    <submittedName>
        <fullName evidence="3">Lytic transglycosylase domain-containing protein</fullName>
    </submittedName>
</protein>
<dbReference type="Gene3D" id="1.10.530.10">
    <property type="match status" value="1"/>
</dbReference>
<evidence type="ECO:0000256" key="1">
    <source>
        <dbReference type="SAM" id="MobiDB-lite"/>
    </source>
</evidence>
<dbReference type="InterPro" id="IPR008258">
    <property type="entry name" value="Transglycosylase_SLT_dom_1"/>
</dbReference>
<evidence type="ECO:0000259" key="2">
    <source>
        <dbReference type="Pfam" id="PF01464"/>
    </source>
</evidence>
<comment type="caution">
    <text evidence="3">The sequence shown here is derived from an EMBL/GenBank/DDBJ whole genome shotgun (WGS) entry which is preliminary data.</text>
</comment>
<feature type="region of interest" description="Disordered" evidence="1">
    <location>
        <begin position="167"/>
        <end position="208"/>
    </location>
</feature>
<dbReference type="CDD" id="cd16892">
    <property type="entry name" value="LT_VirB1-like"/>
    <property type="match status" value="1"/>
</dbReference>
<dbReference type="SUPFAM" id="SSF53955">
    <property type="entry name" value="Lysozyme-like"/>
    <property type="match status" value="1"/>
</dbReference>
<dbReference type="EMBL" id="JBGBPY010000002">
    <property type="protein sequence ID" value="MEY2184363.1"/>
    <property type="molecule type" value="Genomic_DNA"/>
</dbReference>
<feature type="domain" description="Transglycosylase SLT" evidence="2">
    <location>
        <begin position="9"/>
        <end position="111"/>
    </location>
</feature>
<gene>
    <name evidence="3" type="ORF">AB7878_18295</name>
</gene>
<evidence type="ECO:0000313" key="3">
    <source>
        <dbReference type="EMBL" id="MEY2184363.1"/>
    </source>
</evidence>
<keyword evidence="4" id="KW-1185">Reference proteome</keyword>
<organism evidence="3 4">
    <name type="scientific">Rhodanobacter humi</name>
    <dbReference type="NCBI Taxonomy" id="1888173"/>
    <lineage>
        <taxon>Bacteria</taxon>
        <taxon>Pseudomonadati</taxon>
        <taxon>Pseudomonadota</taxon>
        <taxon>Gammaproteobacteria</taxon>
        <taxon>Lysobacterales</taxon>
        <taxon>Rhodanobacteraceae</taxon>
        <taxon>Rhodanobacter</taxon>
    </lineage>
</organism>
<dbReference type="InterPro" id="IPR023346">
    <property type="entry name" value="Lysozyme-like_dom_sf"/>
</dbReference>
<sequence>MLDFAMLAQQCAPLVDHRTLAAVVSVESGRNPYAIGVVDGHLVRQPRNLDEAVATAEALEQGGWNFSVGIAQVNKKNLDKNGVSYAQAFDACKNLNLGAQILKDCYQRAQVRFPDQQAALQAAFSCYYSGNFTRGFRPDKAGQPSYVAKVLAQATGTAQPIPVVPAVSGSAQSAPKPAKPPLPPADHSSVMMDTTSKPEDSAALDAEPPDHAPVLFHRAAPPAPEPAVDKAPATPVNDATTAINPTDANVRHVRVY</sequence>
<accession>A0ABV4AVE5</accession>